<protein>
    <recommendedName>
        <fullName evidence="2">Fibronectin type-III domain-containing protein</fullName>
    </recommendedName>
</protein>
<dbReference type="SMART" id="SM00060">
    <property type="entry name" value="FN3"/>
    <property type="match status" value="2"/>
</dbReference>
<feature type="chain" id="PRO_5018330347" description="Fibronectin type-III domain-containing protein" evidence="1">
    <location>
        <begin position="25"/>
        <end position="219"/>
    </location>
</feature>
<dbReference type="Proteomes" id="UP000265120">
    <property type="component" value="Chromosome 20"/>
</dbReference>
<dbReference type="InterPro" id="IPR003961">
    <property type="entry name" value="FN3_dom"/>
</dbReference>
<feature type="domain" description="Fibronectin type-III" evidence="2">
    <location>
        <begin position="26"/>
        <end position="111"/>
    </location>
</feature>
<reference evidence="3" key="3">
    <citation type="submission" date="2025-09" db="UniProtKB">
        <authorList>
            <consortium name="Ensembl"/>
        </authorList>
    </citation>
    <scope>IDENTIFICATION</scope>
</reference>
<keyword evidence="1" id="KW-0732">Signal</keyword>
<dbReference type="InterPro" id="IPR036116">
    <property type="entry name" value="FN3_sf"/>
</dbReference>
<dbReference type="AlphaFoldDB" id="A0A3P8WA47"/>
<dbReference type="GeneTree" id="ENSGT00390000004674"/>
<feature type="signal peptide" evidence="1">
    <location>
        <begin position="1"/>
        <end position="24"/>
    </location>
</feature>
<reference evidence="3 4" key="1">
    <citation type="journal article" date="2014" name="Nat. Genet.">
        <title>Whole-genome sequence of a flatfish provides insights into ZW sex chromosome evolution and adaptation to a benthic lifestyle.</title>
        <authorList>
            <person name="Chen S."/>
            <person name="Zhang G."/>
            <person name="Shao C."/>
            <person name="Huang Q."/>
            <person name="Liu G."/>
            <person name="Zhang P."/>
            <person name="Song W."/>
            <person name="An N."/>
            <person name="Chalopin D."/>
            <person name="Volff J.N."/>
            <person name="Hong Y."/>
            <person name="Li Q."/>
            <person name="Sha Z."/>
            <person name="Zhou H."/>
            <person name="Xie M."/>
            <person name="Yu Q."/>
            <person name="Liu Y."/>
            <person name="Xiang H."/>
            <person name="Wang N."/>
            <person name="Wu K."/>
            <person name="Yang C."/>
            <person name="Zhou Q."/>
            <person name="Liao X."/>
            <person name="Yang L."/>
            <person name="Hu Q."/>
            <person name="Zhang J."/>
            <person name="Meng L."/>
            <person name="Jin L."/>
            <person name="Tian Y."/>
            <person name="Lian J."/>
            <person name="Yang J."/>
            <person name="Miao G."/>
            <person name="Liu S."/>
            <person name="Liang Z."/>
            <person name="Yan F."/>
            <person name="Li Y."/>
            <person name="Sun B."/>
            <person name="Zhang H."/>
            <person name="Zhang J."/>
            <person name="Zhu Y."/>
            <person name="Du M."/>
            <person name="Zhao Y."/>
            <person name="Schartl M."/>
            <person name="Tang Q."/>
            <person name="Wang J."/>
        </authorList>
    </citation>
    <scope>NUCLEOTIDE SEQUENCE</scope>
</reference>
<feature type="domain" description="Fibronectin type-III" evidence="2">
    <location>
        <begin position="113"/>
        <end position="211"/>
    </location>
</feature>
<evidence type="ECO:0000313" key="4">
    <source>
        <dbReference type="Proteomes" id="UP000265120"/>
    </source>
</evidence>
<name>A0A3P8WA47_CYNSE</name>
<evidence type="ECO:0000256" key="1">
    <source>
        <dbReference type="SAM" id="SignalP"/>
    </source>
</evidence>
<dbReference type="PANTHER" id="PTHR47135:SF1">
    <property type="entry name" value="FIBRONECTIN TYPE III DOMAIN-CONTAINING PROTEIN 7"/>
    <property type="match status" value="1"/>
</dbReference>
<dbReference type="Ensembl" id="ENSCSET00000023852.1">
    <property type="protein sequence ID" value="ENSCSEP00000023544.1"/>
    <property type="gene ID" value="ENSCSEG00000015018.1"/>
</dbReference>
<sequence length="219" mass="23597">MGTRQLNMIKLLLLAVTLAEICAAQNDMTLSVFTVTSKTMTLQWSGSSEASSYKITITPKFSSKPPVLVHFGGNTKMASIISLSPSTVYTVSLEAMDNGLNAIGTAQTEGITAPEIPSIIQAYSKKSDSITVEFTEPTLEFAFERQWSPSAISYLLRAEKEDFFLEVPVSESPGTIIGLEPYTDYTISVMSVNSGGRSQPSYPVEVKTGTIKSVGVDNS</sequence>
<accession>A0A3P8WA47</accession>
<organism evidence="3 4">
    <name type="scientific">Cynoglossus semilaevis</name>
    <name type="common">Tongue sole</name>
    <dbReference type="NCBI Taxonomy" id="244447"/>
    <lineage>
        <taxon>Eukaryota</taxon>
        <taxon>Metazoa</taxon>
        <taxon>Chordata</taxon>
        <taxon>Craniata</taxon>
        <taxon>Vertebrata</taxon>
        <taxon>Euteleostomi</taxon>
        <taxon>Actinopterygii</taxon>
        <taxon>Neopterygii</taxon>
        <taxon>Teleostei</taxon>
        <taxon>Neoteleostei</taxon>
        <taxon>Acanthomorphata</taxon>
        <taxon>Carangaria</taxon>
        <taxon>Pleuronectiformes</taxon>
        <taxon>Pleuronectoidei</taxon>
        <taxon>Cynoglossidae</taxon>
        <taxon>Cynoglossinae</taxon>
        <taxon>Cynoglossus</taxon>
    </lineage>
</organism>
<dbReference type="OMA" id="GNTKMAS"/>
<dbReference type="PANTHER" id="PTHR47135">
    <property type="entry name" value="FIBRONECTIN TYPE III DOMAIN-CONTAINING PROTEIN 7"/>
    <property type="match status" value="1"/>
</dbReference>
<proteinExistence type="predicted"/>
<dbReference type="InterPro" id="IPR013783">
    <property type="entry name" value="Ig-like_fold"/>
</dbReference>
<dbReference type="CDD" id="cd00063">
    <property type="entry name" value="FN3"/>
    <property type="match status" value="2"/>
</dbReference>
<keyword evidence="4" id="KW-1185">Reference proteome</keyword>
<evidence type="ECO:0000313" key="3">
    <source>
        <dbReference type="Ensembl" id="ENSCSEP00000023544.1"/>
    </source>
</evidence>
<dbReference type="PROSITE" id="PS50853">
    <property type="entry name" value="FN3"/>
    <property type="match status" value="2"/>
</dbReference>
<reference evidence="3" key="2">
    <citation type="submission" date="2025-08" db="UniProtKB">
        <authorList>
            <consortium name="Ensembl"/>
        </authorList>
    </citation>
    <scope>IDENTIFICATION</scope>
</reference>
<dbReference type="SUPFAM" id="SSF49265">
    <property type="entry name" value="Fibronectin type III"/>
    <property type="match status" value="1"/>
</dbReference>
<evidence type="ECO:0000259" key="2">
    <source>
        <dbReference type="PROSITE" id="PS50853"/>
    </source>
</evidence>
<dbReference type="Pfam" id="PF00041">
    <property type="entry name" value="fn3"/>
    <property type="match status" value="1"/>
</dbReference>
<dbReference type="InParanoid" id="A0A3P8WA47"/>
<dbReference type="Gene3D" id="2.60.40.10">
    <property type="entry name" value="Immunoglobulins"/>
    <property type="match status" value="2"/>
</dbReference>